<gene>
    <name evidence="1" type="ORF">AOB57_010155</name>
    <name evidence="2" type="ORF">GX302_01335</name>
</gene>
<dbReference type="EMBL" id="JAAYQL010000007">
    <property type="protein sequence ID" value="NLK31510.1"/>
    <property type="molecule type" value="Genomic_DNA"/>
</dbReference>
<reference evidence="1" key="2">
    <citation type="submission" date="2018-10" db="EMBL/GenBank/DDBJ databases">
        <authorList>
            <person name="Fischer M.A."/>
            <person name="Kern T."/>
            <person name="Deppenmeier U."/>
            <person name="Schmitz R.A."/>
            <person name="Rother M."/>
        </authorList>
    </citation>
    <scope>NUCLEOTIDE SEQUENCE</scope>
    <source>
        <strain evidence="1">E03.2</strain>
    </source>
</reference>
<name>A0A660HTP5_9EURY</name>
<accession>A0A660HTP5</accession>
<dbReference type="KEGG" id="mfz:AOB57_010155"/>
<protein>
    <submittedName>
        <fullName evidence="1">Uncharacterized protein</fullName>
    </submittedName>
</protein>
<proteinExistence type="predicted"/>
<reference evidence="2 4" key="3">
    <citation type="journal article" date="2020" name="Biotechnol. Biofuels">
        <title>New insights from the biogas microbiome by comprehensive genome-resolved metagenomics of nearly 1600 species originating from multiple anaerobic digesters.</title>
        <authorList>
            <person name="Campanaro S."/>
            <person name="Treu L."/>
            <person name="Rodriguez-R L.M."/>
            <person name="Kovalovszki A."/>
            <person name="Ziels R.M."/>
            <person name="Maus I."/>
            <person name="Zhu X."/>
            <person name="Kougias P.G."/>
            <person name="Basile A."/>
            <person name="Luo G."/>
            <person name="Schluter A."/>
            <person name="Konstantinidis K.T."/>
            <person name="Angelidaki I."/>
        </authorList>
    </citation>
    <scope>NUCLEOTIDE SEQUENCE [LARGE SCALE GENOMIC DNA]</scope>
    <source>
        <strain evidence="2">AS22ysBPME_46</strain>
    </source>
</reference>
<evidence type="ECO:0000313" key="3">
    <source>
        <dbReference type="Proteomes" id="UP000053087"/>
    </source>
</evidence>
<reference evidence="1 3" key="1">
    <citation type="journal article" date="2016" name="Int. J. Syst. Evol. Microbiol.">
        <title>Methanosarcina flavescens sp. nov., a methanogenic archaeon isolated from a full-scale anaerobic digester.</title>
        <authorList>
            <person name="Kern T."/>
            <person name="Fischer M.A."/>
            <person name="Deppenmeier U."/>
            <person name="Schmitz R.A."/>
            <person name="Rother M."/>
        </authorList>
    </citation>
    <scope>NUCLEOTIDE SEQUENCE [LARGE SCALE GENOMIC DNA]</scope>
    <source>
        <strain evidence="1 3">E03.2</strain>
    </source>
</reference>
<dbReference type="RefSeq" id="WP_054297588.1">
    <property type="nucleotide sequence ID" value="NZ_CP032683.1"/>
</dbReference>
<dbReference type="Proteomes" id="UP000585579">
    <property type="component" value="Unassembled WGS sequence"/>
</dbReference>
<dbReference type="OrthoDB" id="387752at2157"/>
<dbReference type="EMBL" id="CP032683">
    <property type="protein sequence ID" value="AYK15499.1"/>
    <property type="molecule type" value="Genomic_DNA"/>
</dbReference>
<sequence>MNRWVLNSLFKVQAVKIDWDDEMERLEYEGPFLGTGFDPGSLYFRWLLHPALGLPCHPFILYRNRHPGGNLTKQELANLPGWEEVEIVGLPVDDWDDVVYKVHKQGPVEYPLLQPSEAALQRLKIGAPRIGWTKLTRNGISLDDWKSPDLEAYLQDMLDSKLLKGIYCMFKDCRHYGLKHADYLIRENNEGNDTGRCYDTSVGALRSPRLLLDRPVDPHGESHPVRSEWSPLGMLLVAVGTDPLAALVLGFGTSLFGASNPNEIYMVSVRHELQIGDTMFDFELADVVRVDSQLAAPKAPTNLSARIISRNRPQTLDGPALESIRISWERPDNPIFTLQSSNSGFPASYAVGRFGPHPVHAEILLARRPETLGGWFPFVASKPDEVRPVFFTDYILRLSNIAGKPVPDPFGVKVTYAVASQDIFGRWSPWRTVSFQGNDEQPQIPSVLSINIDPSGQVAIDFSWDWSDRSPEFIELIGAYADDLDNKLFTERVQFGGNDEPVSTSDEIQFIPLDPNLEHAAGWGGAQDQNPAEPGVRFYRLITKIKLDFAGKPKRTFQVQACGQCHIHRLWGDPHNPNFNVSPLSSPVSTHIYDPEPPAAPTVPEAPQWASLPDSSGVSRILLSWTGDLRVSGYVLYEATETSLLAALGLPGPDTSQPFFKRLAVLRAAMAALSDKGSEANIPLSERLAKLETALTDIGLPGARLSQSFQDRRSSLTSGYLRPYFRRVNKEPIPPTSPQTFYETSLPRGSKVIHFYAVTAMSHNQIESAWPDSSKKFIAVAVPSLAVPLPPTLQANLDPTQLVVHLNISLSSSVAVKQVELYRTTSKKLAKSADTMGSPLKTLNATGLEITFTDDSVTPGWRRIWYRAVAWSKRDDQLGLVEARSSASPLVSVLLPPQTAPDISDLRVNEPGSNEFEVLVSWTSHAPVEITPLGPHIAVLLAHDISRNLSIRLEGDLNTLLFVNSLAELPPANLADRKIIRVGPPDNYRLYAWIPRPAADQLFYLTVKMIDPLGRIGLATAEVPPLPTQ</sequence>
<keyword evidence="3" id="KW-1185">Reference proteome</keyword>
<evidence type="ECO:0000313" key="2">
    <source>
        <dbReference type="EMBL" id="NLK31510.1"/>
    </source>
</evidence>
<dbReference type="Proteomes" id="UP000053087">
    <property type="component" value="Chromosome"/>
</dbReference>
<evidence type="ECO:0000313" key="4">
    <source>
        <dbReference type="Proteomes" id="UP000585579"/>
    </source>
</evidence>
<dbReference type="GeneID" id="53688482"/>
<dbReference type="AlphaFoldDB" id="A0A660HTP5"/>
<evidence type="ECO:0000313" key="1">
    <source>
        <dbReference type="EMBL" id="AYK15499.1"/>
    </source>
</evidence>
<organism evidence="1 3">
    <name type="scientific">Methanosarcina flavescens</name>
    <dbReference type="NCBI Taxonomy" id="1715806"/>
    <lineage>
        <taxon>Archaea</taxon>
        <taxon>Methanobacteriati</taxon>
        <taxon>Methanobacteriota</taxon>
        <taxon>Stenosarchaea group</taxon>
        <taxon>Methanomicrobia</taxon>
        <taxon>Methanosarcinales</taxon>
        <taxon>Methanosarcinaceae</taxon>
        <taxon>Methanosarcina</taxon>
    </lineage>
</organism>